<dbReference type="PANTHER" id="PTHR42852">
    <property type="entry name" value="THIOL:DISULFIDE INTERCHANGE PROTEIN DSBE"/>
    <property type="match status" value="1"/>
</dbReference>
<evidence type="ECO:0000259" key="1">
    <source>
        <dbReference type="PROSITE" id="PS51352"/>
    </source>
</evidence>
<sequence>VVVLDFWATWCGPCLQAMPQIDRVMHEFKDHDVQLVAVNLQEGPESIKSLLKRLKLNPTVALDIDGAVAAKYAAIAIPQTVIIDSDGKVVRLFVGGGPQFGEQLRAALKSVLAGSDDSSPDAT</sequence>
<gene>
    <name evidence="2" type="ORF">S01H1_62713</name>
</gene>
<dbReference type="PROSITE" id="PS51352">
    <property type="entry name" value="THIOREDOXIN_2"/>
    <property type="match status" value="1"/>
</dbReference>
<dbReference type="Gene3D" id="3.40.30.10">
    <property type="entry name" value="Glutaredoxin"/>
    <property type="match status" value="1"/>
</dbReference>
<accession>X0YZH1</accession>
<dbReference type="AlphaFoldDB" id="X0YZH1"/>
<dbReference type="PANTHER" id="PTHR42852:SF17">
    <property type="entry name" value="THIOREDOXIN-LIKE PROTEIN HI_1115"/>
    <property type="match status" value="1"/>
</dbReference>
<evidence type="ECO:0000313" key="2">
    <source>
        <dbReference type="EMBL" id="GAG41856.1"/>
    </source>
</evidence>
<dbReference type="EMBL" id="BARS01041217">
    <property type="protein sequence ID" value="GAG41856.1"/>
    <property type="molecule type" value="Genomic_DNA"/>
</dbReference>
<reference evidence="2" key="1">
    <citation type="journal article" date="2014" name="Front. Microbiol.">
        <title>High frequency of phylogenetically diverse reductive dehalogenase-homologous genes in deep subseafloor sedimentary metagenomes.</title>
        <authorList>
            <person name="Kawai M."/>
            <person name="Futagami T."/>
            <person name="Toyoda A."/>
            <person name="Takaki Y."/>
            <person name="Nishi S."/>
            <person name="Hori S."/>
            <person name="Arai W."/>
            <person name="Tsubouchi T."/>
            <person name="Morono Y."/>
            <person name="Uchiyama I."/>
            <person name="Ito T."/>
            <person name="Fujiyama A."/>
            <person name="Inagaki F."/>
            <person name="Takami H."/>
        </authorList>
    </citation>
    <scope>NUCLEOTIDE SEQUENCE</scope>
    <source>
        <strain evidence="2">Expedition CK06-06</strain>
    </source>
</reference>
<dbReference type="InterPro" id="IPR013766">
    <property type="entry name" value="Thioredoxin_domain"/>
</dbReference>
<dbReference type="InterPro" id="IPR036249">
    <property type="entry name" value="Thioredoxin-like_sf"/>
</dbReference>
<dbReference type="InterPro" id="IPR013740">
    <property type="entry name" value="Redoxin"/>
</dbReference>
<name>X0YZH1_9ZZZZ</name>
<dbReference type="GO" id="GO:0016491">
    <property type="term" value="F:oxidoreductase activity"/>
    <property type="evidence" value="ECO:0007669"/>
    <property type="project" value="InterPro"/>
</dbReference>
<organism evidence="2">
    <name type="scientific">marine sediment metagenome</name>
    <dbReference type="NCBI Taxonomy" id="412755"/>
    <lineage>
        <taxon>unclassified sequences</taxon>
        <taxon>metagenomes</taxon>
        <taxon>ecological metagenomes</taxon>
    </lineage>
</organism>
<protein>
    <recommendedName>
        <fullName evidence="1">Thioredoxin domain-containing protein</fullName>
    </recommendedName>
</protein>
<proteinExistence type="predicted"/>
<comment type="caution">
    <text evidence="2">The sequence shown here is derived from an EMBL/GenBank/DDBJ whole genome shotgun (WGS) entry which is preliminary data.</text>
</comment>
<feature type="non-terminal residue" evidence="2">
    <location>
        <position position="1"/>
    </location>
</feature>
<dbReference type="InterPro" id="IPR050553">
    <property type="entry name" value="Thioredoxin_ResA/DsbE_sf"/>
</dbReference>
<dbReference type="SUPFAM" id="SSF52833">
    <property type="entry name" value="Thioredoxin-like"/>
    <property type="match status" value="1"/>
</dbReference>
<dbReference type="CDD" id="cd02966">
    <property type="entry name" value="TlpA_like_family"/>
    <property type="match status" value="1"/>
</dbReference>
<dbReference type="Pfam" id="PF08534">
    <property type="entry name" value="Redoxin"/>
    <property type="match status" value="1"/>
</dbReference>
<feature type="domain" description="Thioredoxin" evidence="1">
    <location>
        <begin position="1"/>
        <end position="113"/>
    </location>
</feature>